<evidence type="ECO:0000313" key="3">
    <source>
        <dbReference type="Proteomes" id="UP000516349"/>
    </source>
</evidence>
<organism evidence="2 3">
    <name type="scientific">Entomobacter blattae</name>
    <dbReference type="NCBI Taxonomy" id="2762277"/>
    <lineage>
        <taxon>Bacteria</taxon>
        <taxon>Pseudomonadati</taxon>
        <taxon>Pseudomonadota</taxon>
        <taxon>Alphaproteobacteria</taxon>
        <taxon>Acetobacterales</taxon>
        <taxon>Acetobacteraceae</taxon>
        <taxon>Entomobacter</taxon>
    </lineage>
</organism>
<dbReference type="KEGG" id="ebla:JGUZn3_21560"/>
<name>A0A7H1NU98_9PROT</name>
<proteinExistence type="predicted"/>
<protein>
    <submittedName>
        <fullName evidence="2">Squalene/phytoene synthase</fullName>
    </submittedName>
</protein>
<feature type="compositionally biased region" description="Basic residues" evidence="1">
    <location>
        <begin position="266"/>
        <end position="277"/>
    </location>
</feature>
<evidence type="ECO:0000256" key="1">
    <source>
        <dbReference type="SAM" id="MobiDB-lite"/>
    </source>
</evidence>
<accession>A0A7H1NU98</accession>
<dbReference type="InterPro" id="IPR002060">
    <property type="entry name" value="Squ/phyt_synthse"/>
</dbReference>
<dbReference type="Gene3D" id="1.10.600.10">
    <property type="entry name" value="Farnesyl Diphosphate Synthase"/>
    <property type="match status" value="1"/>
</dbReference>
<dbReference type="Proteomes" id="UP000516349">
    <property type="component" value="Chromosome"/>
</dbReference>
<dbReference type="InterPro" id="IPR008949">
    <property type="entry name" value="Isoprenoid_synthase_dom_sf"/>
</dbReference>
<feature type="region of interest" description="Disordered" evidence="1">
    <location>
        <begin position="256"/>
        <end position="277"/>
    </location>
</feature>
<dbReference type="SUPFAM" id="SSF48576">
    <property type="entry name" value="Terpenoid synthases"/>
    <property type="match status" value="1"/>
</dbReference>
<dbReference type="RefSeq" id="WP_238996814.1">
    <property type="nucleotide sequence ID" value="NZ_CP060244.1"/>
</dbReference>
<gene>
    <name evidence="2" type="ORF">JGUZn3_21560</name>
</gene>
<reference evidence="2 3" key="1">
    <citation type="submission" date="2020-08" db="EMBL/GenBank/DDBJ databases">
        <title>Complete genome sequence of Entomobacter blattae G55GP.</title>
        <authorList>
            <person name="Poehlein A."/>
            <person name="Guzman J."/>
            <person name="Daniel R."/>
            <person name="Vilcinskas A."/>
        </authorList>
    </citation>
    <scope>NUCLEOTIDE SEQUENCE [LARGE SCALE GENOMIC DNA]</scope>
    <source>
        <strain evidence="2 3">G55GP</strain>
    </source>
</reference>
<sequence length="297" mass="34031">MSDNAAKNKLFFSQNLSPCGQLVRNADPDLFFCIVCAPQEKREECFVLVAFYHEMLKATYIRHSYERNGAMAGFIRLQWWYETLEGQGEYHEVAKPLLEMLAMEKVHRSSLLAMIEAVEQELQGVNSWDDWQNTLQASAGLLHALLAEILGVKEKSALEQASHAGTIFEMARQRRFLFSLLKAGRFFLPEVFLQEWHSDRVKATEKGIPEEMATAYEMIVKKRALDLLKKQPSYALSRKEIMPWLPLALARRDLNRSMNPPGHPLGHQRGKRSGGWQKRRNVGDWLAVLAAYVSKNP</sequence>
<evidence type="ECO:0000313" key="2">
    <source>
        <dbReference type="EMBL" id="QNT79358.1"/>
    </source>
</evidence>
<dbReference type="Pfam" id="PF00494">
    <property type="entry name" value="SQS_PSY"/>
    <property type="match status" value="1"/>
</dbReference>
<dbReference type="EMBL" id="CP060244">
    <property type="protein sequence ID" value="QNT79358.1"/>
    <property type="molecule type" value="Genomic_DNA"/>
</dbReference>
<keyword evidence="3" id="KW-1185">Reference proteome</keyword>
<dbReference type="AlphaFoldDB" id="A0A7H1NU98"/>